<feature type="transmembrane region" description="Helical" evidence="1">
    <location>
        <begin position="381"/>
        <end position="401"/>
    </location>
</feature>
<accession>A0A409WQC4</accession>
<keyword evidence="1" id="KW-0812">Transmembrane</keyword>
<organism evidence="3 4">
    <name type="scientific">Psilocybe cyanescens</name>
    <dbReference type="NCBI Taxonomy" id="93625"/>
    <lineage>
        <taxon>Eukaryota</taxon>
        <taxon>Fungi</taxon>
        <taxon>Dikarya</taxon>
        <taxon>Basidiomycota</taxon>
        <taxon>Agaricomycotina</taxon>
        <taxon>Agaricomycetes</taxon>
        <taxon>Agaricomycetidae</taxon>
        <taxon>Agaricales</taxon>
        <taxon>Agaricineae</taxon>
        <taxon>Strophariaceae</taxon>
        <taxon>Psilocybe</taxon>
    </lineage>
</organism>
<feature type="signal peptide" evidence="2">
    <location>
        <begin position="1"/>
        <end position="18"/>
    </location>
</feature>
<evidence type="ECO:0000256" key="2">
    <source>
        <dbReference type="SAM" id="SignalP"/>
    </source>
</evidence>
<evidence type="ECO:0000256" key="1">
    <source>
        <dbReference type="SAM" id="Phobius"/>
    </source>
</evidence>
<dbReference type="InParanoid" id="A0A409WQC4"/>
<reference evidence="3 4" key="1">
    <citation type="journal article" date="2018" name="Evol. Lett.">
        <title>Horizontal gene cluster transfer increased hallucinogenic mushroom diversity.</title>
        <authorList>
            <person name="Reynolds H.T."/>
            <person name="Vijayakumar V."/>
            <person name="Gluck-Thaler E."/>
            <person name="Korotkin H.B."/>
            <person name="Matheny P.B."/>
            <person name="Slot J.C."/>
        </authorList>
    </citation>
    <scope>NUCLEOTIDE SEQUENCE [LARGE SCALE GENOMIC DNA]</scope>
    <source>
        <strain evidence="3 4">2631</strain>
    </source>
</reference>
<feature type="transmembrane region" description="Helical" evidence="1">
    <location>
        <begin position="233"/>
        <end position="251"/>
    </location>
</feature>
<evidence type="ECO:0008006" key="5">
    <source>
        <dbReference type="Google" id="ProtNLM"/>
    </source>
</evidence>
<dbReference type="Proteomes" id="UP000283269">
    <property type="component" value="Unassembled WGS sequence"/>
</dbReference>
<feature type="transmembrane region" description="Helical" evidence="1">
    <location>
        <begin position="413"/>
        <end position="436"/>
    </location>
</feature>
<feature type="transmembrane region" description="Helical" evidence="1">
    <location>
        <begin position="467"/>
        <end position="485"/>
    </location>
</feature>
<evidence type="ECO:0000313" key="4">
    <source>
        <dbReference type="Proteomes" id="UP000283269"/>
    </source>
</evidence>
<feature type="chain" id="PRO_5019245653" description="Wax synthase domain-containing protein" evidence="2">
    <location>
        <begin position="19"/>
        <end position="505"/>
    </location>
</feature>
<keyword evidence="4" id="KW-1185">Reference proteome</keyword>
<dbReference type="EMBL" id="NHYD01003311">
    <property type="protein sequence ID" value="PPQ80724.1"/>
    <property type="molecule type" value="Genomic_DNA"/>
</dbReference>
<sequence>MILLFLLILYLFQGETQASPLATVHHNFTLTSDISISESPPCPDHRSLWNIIWSCFATIFACSWVAIHPDIPSPDDTPCAIIFARIEYMVWTILTPELVMSWAARQWIGAKHFLRDVPSCLIFSNWRILISIVEGDLRPFVESHGWTLTHFHFLQMGGFTLFDGERSLGTLARERMKVLLDRKRINFPQITAEEIQDHSKNDALAKLLAVGQTSWFLLQVIARRASGLAITELEIATAAFSVLSAMMYFFWWNKPFDIRTSVPVYLLEGGLKLPIPPESSIAPERTKKPSIVLPTSREPLTRFLLYLIGTLLRVTELANQLLEWISTPFRITTKFLSLRLDNITENLDAESRFEEGSRAEAARQTKVPQFYAYLVNDDEDGVVSIIAAVTGIVFGAIHCAAWSFEFMSTTDLLIWRISSLVITGIPMMFLVLIFAVDGVLKPLSIHRPGVRTFIRAHVSPIFFKTLFPPYAIARIALLVEVLMGLKRLSKSTQEVINWNEVMPHI</sequence>
<evidence type="ECO:0000313" key="3">
    <source>
        <dbReference type="EMBL" id="PPQ80724.1"/>
    </source>
</evidence>
<dbReference type="PANTHER" id="PTHR35043:SF7">
    <property type="entry name" value="TRANSCRIPTION FACTOR DOMAIN-CONTAINING PROTEIN"/>
    <property type="match status" value="1"/>
</dbReference>
<dbReference type="STRING" id="93625.A0A409WQC4"/>
<dbReference type="PANTHER" id="PTHR35043">
    <property type="entry name" value="TRANSCRIPTION FACTOR DOMAIN-CONTAINING PROTEIN"/>
    <property type="match status" value="1"/>
</dbReference>
<protein>
    <recommendedName>
        <fullName evidence="5">Wax synthase domain-containing protein</fullName>
    </recommendedName>
</protein>
<keyword evidence="2" id="KW-0732">Signal</keyword>
<keyword evidence="1" id="KW-0472">Membrane</keyword>
<proteinExistence type="predicted"/>
<comment type="caution">
    <text evidence="3">The sequence shown here is derived from an EMBL/GenBank/DDBJ whole genome shotgun (WGS) entry which is preliminary data.</text>
</comment>
<keyword evidence="1" id="KW-1133">Transmembrane helix</keyword>
<name>A0A409WQC4_PSICY</name>
<gene>
    <name evidence="3" type="ORF">CVT25_001844</name>
</gene>
<dbReference type="OrthoDB" id="9451547at2759"/>
<dbReference type="AlphaFoldDB" id="A0A409WQC4"/>